<accession>X0TBC7</accession>
<evidence type="ECO:0000313" key="1">
    <source>
        <dbReference type="EMBL" id="GAF90838.1"/>
    </source>
</evidence>
<proteinExistence type="predicted"/>
<protein>
    <submittedName>
        <fullName evidence="1">Uncharacterized protein</fullName>
    </submittedName>
</protein>
<gene>
    <name evidence="1" type="ORF">S01H1_25596</name>
</gene>
<dbReference type="AlphaFoldDB" id="X0TBC7"/>
<dbReference type="SUPFAM" id="SSF55961">
    <property type="entry name" value="Bet v1-like"/>
    <property type="match status" value="1"/>
</dbReference>
<dbReference type="EMBL" id="BARS01015471">
    <property type="protein sequence ID" value="GAF90838.1"/>
    <property type="molecule type" value="Genomic_DNA"/>
</dbReference>
<dbReference type="InterPro" id="IPR023393">
    <property type="entry name" value="START-like_dom_sf"/>
</dbReference>
<comment type="caution">
    <text evidence="1">The sequence shown here is derived from an EMBL/GenBank/DDBJ whole genome shotgun (WGS) entry which is preliminary data.</text>
</comment>
<dbReference type="Gene3D" id="3.30.530.20">
    <property type="match status" value="1"/>
</dbReference>
<sequence>MLYMKKEIIIQAPVEMVFSAFKHIPNLVPTDDHLLSITIISQVKEGVGVQTEWKVKNPDDSLKIWREEITGYQENKLVEFKTLGDKLMTGKLTFTSIEKGTHILFEETEHYEGGTTPERKAWGMETQLQGMKNYYEEKVKESE</sequence>
<name>X0TBC7_9ZZZZ</name>
<organism evidence="1">
    <name type="scientific">marine sediment metagenome</name>
    <dbReference type="NCBI Taxonomy" id="412755"/>
    <lineage>
        <taxon>unclassified sequences</taxon>
        <taxon>metagenomes</taxon>
        <taxon>ecological metagenomes</taxon>
    </lineage>
</organism>
<reference evidence="1" key="1">
    <citation type="journal article" date="2014" name="Front. Microbiol.">
        <title>High frequency of phylogenetically diverse reductive dehalogenase-homologous genes in deep subseafloor sedimentary metagenomes.</title>
        <authorList>
            <person name="Kawai M."/>
            <person name="Futagami T."/>
            <person name="Toyoda A."/>
            <person name="Takaki Y."/>
            <person name="Nishi S."/>
            <person name="Hori S."/>
            <person name="Arai W."/>
            <person name="Tsubouchi T."/>
            <person name="Morono Y."/>
            <person name="Uchiyama I."/>
            <person name="Ito T."/>
            <person name="Fujiyama A."/>
            <person name="Inagaki F."/>
            <person name="Takami H."/>
        </authorList>
    </citation>
    <scope>NUCLEOTIDE SEQUENCE</scope>
    <source>
        <strain evidence="1">Expedition CK06-06</strain>
    </source>
</reference>